<evidence type="ECO:0000256" key="8">
    <source>
        <dbReference type="SAM" id="Phobius"/>
    </source>
</evidence>
<dbReference type="Pfam" id="PF18382">
    <property type="entry name" value="Formin_GBD_N"/>
    <property type="match status" value="1"/>
</dbReference>
<dbReference type="GO" id="GO:0005856">
    <property type="term" value="C:cytoskeleton"/>
    <property type="evidence" value="ECO:0007669"/>
    <property type="project" value="TreeGrafter"/>
</dbReference>
<feature type="compositionally biased region" description="Basic and acidic residues" evidence="7">
    <location>
        <begin position="560"/>
        <end position="574"/>
    </location>
</feature>
<feature type="domain" description="MARVEL" evidence="9">
    <location>
        <begin position="1327"/>
        <end position="1461"/>
    </location>
</feature>
<dbReference type="GO" id="GO:0030866">
    <property type="term" value="P:cortical actin cytoskeleton organization"/>
    <property type="evidence" value="ECO:0007669"/>
    <property type="project" value="TreeGrafter"/>
</dbReference>
<dbReference type="InterPro" id="IPR011989">
    <property type="entry name" value="ARM-like"/>
</dbReference>
<dbReference type="Gene3D" id="1.25.10.10">
    <property type="entry name" value="Leucine-rich Repeat Variant"/>
    <property type="match status" value="1"/>
</dbReference>
<dbReference type="SUPFAM" id="SSF101447">
    <property type="entry name" value="Formin homology 2 domain (FH2 domain)"/>
    <property type="match status" value="1"/>
</dbReference>
<feature type="domain" description="FH2" evidence="12">
    <location>
        <begin position="799"/>
        <end position="1193"/>
    </location>
</feature>
<dbReference type="InterPro" id="IPR042201">
    <property type="entry name" value="FH2_Formin_sf"/>
</dbReference>
<feature type="transmembrane region" description="Helical" evidence="8">
    <location>
        <begin position="1396"/>
        <end position="1416"/>
    </location>
</feature>
<feature type="region of interest" description="Disordered" evidence="7">
    <location>
        <begin position="498"/>
        <end position="649"/>
    </location>
</feature>
<feature type="region of interest" description="Disordered" evidence="7">
    <location>
        <begin position="1176"/>
        <end position="1274"/>
    </location>
</feature>
<feature type="compositionally biased region" description="Polar residues" evidence="7">
    <location>
        <begin position="1205"/>
        <end position="1222"/>
    </location>
</feature>
<evidence type="ECO:0000256" key="7">
    <source>
        <dbReference type="SAM" id="MobiDB-lite"/>
    </source>
</evidence>
<evidence type="ECO:0000259" key="11">
    <source>
        <dbReference type="PROSITE" id="PS51232"/>
    </source>
</evidence>
<feature type="region of interest" description="Disordered" evidence="7">
    <location>
        <begin position="296"/>
        <end position="438"/>
    </location>
</feature>
<dbReference type="Pfam" id="PF02181">
    <property type="entry name" value="FH2"/>
    <property type="match status" value="1"/>
</dbReference>
<dbReference type="PRINTS" id="PR01884">
    <property type="entry name" value="MALPROTEIN"/>
</dbReference>
<keyword evidence="14" id="KW-1185">Reference proteome</keyword>
<gene>
    <name evidence="13" type="ORF">PECUL_23A021337</name>
</gene>
<accession>A0AAD1WVD9</accession>
<organism evidence="13 14">
    <name type="scientific">Pelobates cultripes</name>
    <name type="common">Western spadefoot toad</name>
    <dbReference type="NCBI Taxonomy" id="61616"/>
    <lineage>
        <taxon>Eukaryota</taxon>
        <taxon>Metazoa</taxon>
        <taxon>Chordata</taxon>
        <taxon>Craniata</taxon>
        <taxon>Vertebrata</taxon>
        <taxon>Euteleostomi</taxon>
        <taxon>Amphibia</taxon>
        <taxon>Batrachia</taxon>
        <taxon>Anura</taxon>
        <taxon>Pelobatoidea</taxon>
        <taxon>Pelobatidae</taxon>
        <taxon>Pelobates</taxon>
    </lineage>
</organism>
<dbReference type="SMART" id="SM00498">
    <property type="entry name" value="FH2"/>
    <property type="match status" value="1"/>
</dbReference>
<dbReference type="InterPro" id="IPR014768">
    <property type="entry name" value="GBD/FH3_dom"/>
</dbReference>
<feature type="compositionally biased region" description="Polar residues" evidence="7">
    <location>
        <begin position="1230"/>
        <end position="1241"/>
    </location>
</feature>
<feature type="compositionally biased region" description="Basic and acidic residues" evidence="7">
    <location>
        <begin position="523"/>
        <end position="547"/>
    </location>
</feature>
<keyword evidence="3 8" id="KW-1133">Transmembrane helix</keyword>
<evidence type="ECO:0000256" key="1">
    <source>
        <dbReference type="ARBA" id="ARBA00004141"/>
    </source>
</evidence>
<evidence type="ECO:0000259" key="10">
    <source>
        <dbReference type="PROSITE" id="PS51231"/>
    </source>
</evidence>
<dbReference type="InterPro" id="IPR016024">
    <property type="entry name" value="ARM-type_fold"/>
</dbReference>
<dbReference type="InterPro" id="IPR056771">
    <property type="entry name" value="FH3_FHOD1-3-like"/>
</dbReference>
<dbReference type="PROSITE" id="PS51444">
    <property type="entry name" value="FH2"/>
    <property type="match status" value="1"/>
</dbReference>
<dbReference type="EMBL" id="OW240923">
    <property type="protein sequence ID" value="CAH2323901.1"/>
    <property type="molecule type" value="Genomic_DNA"/>
</dbReference>
<evidence type="ECO:0000313" key="14">
    <source>
        <dbReference type="Proteomes" id="UP001295444"/>
    </source>
</evidence>
<feature type="compositionally biased region" description="Low complexity" evidence="7">
    <location>
        <begin position="419"/>
        <end position="433"/>
    </location>
</feature>
<feature type="region of interest" description="Disordered" evidence="7">
    <location>
        <begin position="1286"/>
        <end position="1308"/>
    </location>
</feature>
<sequence>MRTVSHGKVKRFCNVWECVTIPLSFSLQLEDCTLQLSTNGNYLDIELSLAEQRDYLEAFFDDISKGRRPTLILRTQLSVRVHTILEKLYNSNGPELRRSLFSLKQLFQEDKDLVPEFVNSEGLTCLIKVGAEADQNYQNYILRALSQIMLFVDGMNGVINHNDTIQWLYTLCGSPYRLVVKTALKLLIVFVEYADSNAPLLIKAVNTVDHNRGTKSWSNLIDILEEKNGADSELLVFSMTLINKTLAALPDQDSFYDVTDCLEQQGMEKIIQRILNNKATDPDLKQRLGMYENALKLEDEDSEESSGGSRKDRRKNSLGVEEVRRSRRSLGTSAEAWAKINSTSAPGKPLSENSSPVSPASKPPIVPGVCIVPPSPPKQPPAEETSLTPASGQTDPVDENTDEPTHDVSTEAQPPGSENGSNYHSSSNFSLSKSDPDSLADRSIFKLHQTDPVWEEKNNVFGDKPILKRFQNRFLENLAATELEKMSALSKGRQEILAEAVRGGEKESEEETPNVQEEASSEDSSREGKGDLSEKEEKNESVNEKDACSGSSDSSASSTLEREERGDREEHEPVSPECVPPPTTDRTTSKTFMMEMLHPKTQNGLEPQTELLGARSCPSNEPLRSPRERRRSPLIKAENDENEISPKKSTTDVVLENRTSALRAQFSIDAETNAKNLEKTLMIPFKKSSEVLWEQSAPPQQMELKIKDLDFSDLCEEEDFDVLDFDNTENVSAGRASAANFVPPPPPLSGMSFPPPPPPMLGCPGLSCLPPPPPSARASHLPPPPPAPPSFTGMSHESCTGTFNKKRKTLKLFWKEMKDTSGTSRGKFGKGTVWESLDKVLVDTEKLEHLFESKAKELATSKKGADLKKQTLVVLDPKRSNAINIGLTVLPPVHIIKTAILNFDEYAINKEGIEKILTMIPTEEEKQKIQDAQLATPDVPLGSAEQFLLTLSSISGLAARLQLWAFKLDYEPMEKEIADPLYDLKLGMEQLSKNKTFKLILSSLLAVGNFLNGSNAKGFDLSYLEKVSEVKDTVHRQTLLHHMCNLVTEKFPDTSDLYSEIPAITRSSKVDFDELADTLIELERRCRESWDSLKVISKHETKSGLRNKMNDFLKSCTEKIVILKIVHRRMLNRFRSFLLYLGYTYSAARDTKITYFCKIISEFALEYRTTRDRVLQQKQKRAAYRERNKTRGRMITETAKFSGAAGTTENSPAITSTRLHSQSPEDGHENMTNILISSGDQQTRRSRGVRSLGRSSPPDLSGNKEEPGGTSDASDEIMDRLVQSVTQNPNQRVVNPKERKRSRANRKSLRRTLKSGLSEDLVQALGLAKSSEITKENGYTCLGLLMWALVADSPHFFIPAYEYVLFVGVFCWLVTLILYVILILQLQRKMTFIPWNLVMFIYNVAALLLYITGFFTCAASVDPWSNKGTAPYNKRAAASFFGCLVMISYGASAFFSFMEWRGSPSNAASAQA</sequence>
<feature type="compositionally biased region" description="Polar residues" evidence="7">
    <location>
        <begin position="385"/>
        <end position="394"/>
    </location>
</feature>
<evidence type="ECO:0000256" key="2">
    <source>
        <dbReference type="ARBA" id="ARBA00022692"/>
    </source>
</evidence>
<keyword evidence="5" id="KW-0009">Actin-binding</keyword>
<dbReference type="GO" id="GO:0005737">
    <property type="term" value="C:cytoplasm"/>
    <property type="evidence" value="ECO:0007669"/>
    <property type="project" value="TreeGrafter"/>
</dbReference>
<reference evidence="13" key="1">
    <citation type="submission" date="2022-03" db="EMBL/GenBank/DDBJ databases">
        <authorList>
            <person name="Alioto T."/>
            <person name="Alioto T."/>
            <person name="Gomez Garrido J."/>
        </authorList>
    </citation>
    <scope>NUCLEOTIDE SEQUENCE</scope>
</reference>
<evidence type="ECO:0000256" key="5">
    <source>
        <dbReference type="ARBA" id="ARBA00023203"/>
    </source>
</evidence>
<feature type="compositionally biased region" description="Polar residues" evidence="7">
    <location>
        <begin position="340"/>
        <end position="358"/>
    </location>
</feature>
<dbReference type="InterPro" id="IPR015425">
    <property type="entry name" value="FH2_Formin"/>
</dbReference>
<feature type="transmembrane region" description="Helical" evidence="8">
    <location>
        <begin position="1363"/>
        <end position="1384"/>
    </location>
</feature>
<dbReference type="PROSITE" id="PS51232">
    <property type="entry name" value="GBD_FH3"/>
    <property type="match status" value="1"/>
</dbReference>
<evidence type="ECO:0000313" key="13">
    <source>
        <dbReference type="EMBL" id="CAH2323901.1"/>
    </source>
</evidence>
<feature type="transmembrane region" description="Helical" evidence="8">
    <location>
        <begin position="1436"/>
        <end position="1457"/>
    </location>
</feature>
<dbReference type="GO" id="GO:0051015">
    <property type="term" value="F:actin filament binding"/>
    <property type="evidence" value="ECO:0007669"/>
    <property type="project" value="TreeGrafter"/>
</dbReference>
<dbReference type="SUPFAM" id="SSF48371">
    <property type="entry name" value="ARM repeat"/>
    <property type="match status" value="1"/>
</dbReference>
<feature type="compositionally biased region" description="Low complexity" evidence="7">
    <location>
        <begin position="549"/>
        <end position="558"/>
    </location>
</feature>
<comment type="subcellular location">
    <subcellularLocation>
        <location evidence="1">Membrane</location>
        <topology evidence="1">Multi-pass membrane protein</topology>
    </subcellularLocation>
</comment>
<dbReference type="Pfam" id="PF01284">
    <property type="entry name" value="MARVEL"/>
    <property type="match status" value="1"/>
</dbReference>
<keyword evidence="4 6" id="KW-0472">Membrane</keyword>
<dbReference type="PANTHER" id="PTHR45920:SF2">
    <property type="entry name" value="FH1_FH2 DOMAIN-CONTAINING PROTEIN 1"/>
    <property type="match status" value="1"/>
</dbReference>
<keyword evidence="2 6" id="KW-0812">Transmembrane</keyword>
<dbReference type="Gene3D" id="1.20.58.2220">
    <property type="entry name" value="Formin, FH2 domain"/>
    <property type="match status" value="1"/>
</dbReference>
<evidence type="ECO:0000256" key="6">
    <source>
        <dbReference type="PROSITE-ProRule" id="PRU00581"/>
    </source>
</evidence>
<dbReference type="Proteomes" id="UP001295444">
    <property type="component" value="Chromosome 12"/>
</dbReference>
<dbReference type="Pfam" id="PF24959">
    <property type="entry name" value="FH3_FHOD1-3"/>
    <property type="match status" value="1"/>
</dbReference>
<dbReference type="PROSITE" id="PS51225">
    <property type="entry name" value="MARVEL"/>
    <property type="match status" value="1"/>
</dbReference>
<name>A0AAD1WVD9_PELCU</name>
<protein>
    <submittedName>
        <fullName evidence="13">FH1 FH2 domain-containing 1-like isoform X2</fullName>
    </submittedName>
</protein>
<dbReference type="InterPro" id="IPR041387">
    <property type="entry name" value="FHOD1_GBD_N"/>
</dbReference>
<dbReference type="PROSITE" id="PS51231">
    <property type="entry name" value="DAD"/>
    <property type="match status" value="1"/>
</dbReference>
<feature type="compositionally biased region" description="Basic residues" evidence="7">
    <location>
        <begin position="1298"/>
        <end position="1308"/>
    </location>
</feature>
<dbReference type="GO" id="GO:0016020">
    <property type="term" value="C:membrane"/>
    <property type="evidence" value="ECO:0007669"/>
    <property type="project" value="UniProtKB-SubCell"/>
</dbReference>
<proteinExistence type="predicted"/>
<dbReference type="InterPro" id="IPR014767">
    <property type="entry name" value="DAD_dom"/>
</dbReference>
<dbReference type="PANTHER" id="PTHR45920">
    <property type="entry name" value="FORMIN HOMOLOGY 2 DOMAIN CONTAINING, ISOFORM I"/>
    <property type="match status" value="1"/>
</dbReference>
<evidence type="ECO:0000256" key="4">
    <source>
        <dbReference type="ARBA" id="ARBA00023136"/>
    </source>
</evidence>
<dbReference type="FunFam" id="1.25.10.10:FF:000056">
    <property type="entry name" value="FH1/FH2 domain-containing protein 3 isoform X1"/>
    <property type="match status" value="1"/>
</dbReference>
<evidence type="ECO:0000259" key="12">
    <source>
        <dbReference type="PROSITE" id="PS51444"/>
    </source>
</evidence>
<feature type="domain" description="DAD" evidence="10">
    <location>
        <begin position="1271"/>
        <end position="1304"/>
    </location>
</feature>
<evidence type="ECO:0000259" key="9">
    <source>
        <dbReference type="PROSITE" id="PS51225"/>
    </source>
</evidence>
<feature type="domain" description="GBD/FH3" evidence="11">
    <location>
        <begin position="17"/>
        <end position="405"/>
    </location>
</feature>
<dbReference type="InterPro" id="IPR008253">
    <property type="entry name" value="Marvel"/>
</dbReference>
<dbReference type="InterPro" id="IPR013295">
    <property type="entry name" value="MAL"/>
</dbReference>
<evidence type="ECO:0000256" key="3">
    <source>
        <dbReference type="ARBA" id="ARBA00022989"/>
    </source>
</evidence>